<feature type="domain" description="RNA polymerase sigma-70 region 2" evidence="5">
    <location>
        <begin position="25"/>
        <end position="91"/>
    </location>
</feature>
<reference evidence="7 8" key="1">
    <citation type="submission" date="2017-11" db="EMBL/GenBank/DDBJ databases">
        <title>Bacterial isolate from king chilli rhizosphere.</title>
        <authorList>
            <person name="Takhelmayum P."/>
            <person name="Sarangthem I."/>
        </authorList>
    </citation>
    <scope>NUCLEOTIDE SEQUENCE [LARGE SCALE GENOMIC DNA]</scope>
    <source>
        <strain evidence="8">t26</strain>
    </source>
</reference>
<evidence type="ECO:0000259" key="5">
    <source>
        <dbReference type="Pfam" id="PF04542"/>
    </source>
</evidence>
<dbReference type="NCBIfam" id="TIGR02937">
    <property type="entry name" value="sigma70-ECF"/>
    <property type="match status" value="1"/>
</dbReference>
<keyword evidence="4" id="KW-0804">Transcription</keyword>
<dbReference type="GO" id="GO:0016987">
    <property type="term" value="F:sigma factor activity"/>
    <property type="evidence" value="ECO:0007669"/>
    <property type="project" value="UniProtKB-KW"/>
</dbReference>
<protein>
    <submittedName>
        <fullName evidence="7">RNA polymerase subunit sigma-70</fullName>
    </submittedName>
</protein>
<evidence type="ECO:0000256" key="4">
    <source>
        <dbReference type="ARBA" id="ARBA00023163"/>
    </source>
</evidence>
<dbReference type="GO" id="GO:0006352">
    <property type="term" value="P:DNA-templated transcription initiation"/>
    <property type="evidence" value="ECO:0007669"/>
    <property type="project" value="InterPro"/>
</dbReference>
<evidence type="ECO:0000259" key="6">
    <source>
        <dbReference type="Pfam" id="PF08281"/>
    </source>
</evidence>
<evidence type="ECO:0000256" key="1">
    <source>
        <dbReference type="ARBA" id="ARBA00010641"/>
    </source>
</evidence>
<gene>
    <name evidence="7" type="ORF">CWD94_22140</name>
</gene>
<dbReference type="Pfam" id="PF04542">
    <property type="entry name" value="Sigma70_r2"/>
    <property type="match status" value="1"/>
</dbReference>
<dbReference type="InterPro" id="IPR036388">
    <property type="entry name" value="WH-like_DNA-bd_sf"/>
</dbReference>
<sequence>MRRLICKCRKWGEVLHQDIFKIEHLYDCYHRDVYHFALYYTNSKQEAEDITQETFFKAIKQLHNLKDKDKVKTWILSIARNTAVDLHRRHKIKRLLTEKLSMQPVLREVPKPLEIVVKNEQWQTVQEALMTLKSHDRTIIICRMLKDYTTQETAAILGISEVKARVDFHRAMARLRKKVGRVD</sequence>
<dbReference type="GO" id="GO:0003677">
    <property type="term" value="F:DNA binding"/>
    <property type="evidence" value="ECO:0007669"/>
    <property type="project" value="InterPro"/>
</dbReference>
<evidence type="ECO:0000256" key="3">
    <source>
        <dbReference type="ARBA" id="ARBA00023082"/>
    </source>
</evidence>
<dbReference type="Gene3D" id="1.10.1740.10">
    <property type="match status" value="1"/>
</dbReference>
<evidence type="ECO:0000313" key="7">
    <source>
        <dbReference type="EMBL" id="PJO41569.1"/>
    </source>
</evidence>
<dbReference type="InterPro" id="IPR013324">
    <property type="entry name" value="RNA_pol_sigma_r3/r4-like"/>
</dbReference>
<proteinExistence type="inferred from homology"/>
<dbReference type="AlphaFoldDB" id="A0A2M9Q0H4"/>
<feature type="domain" description="RNA polymerase sigma factor 70 region 4 type 2" evidence="6">
    <location>
        <begin position="124"/>
        <end position="175"/>
    </location>
</feature>
<dbReference type="InterPro" id="IPR013325">
    <property type="entry name" value="RNA_pol_sigma_r2"/>
</dbReference>
<dbReference type="InterPro" id="IPR014284">
    <property type="entry name" value="RNA_pol_sigma-70_dom"/>
</dbReference>
<evidence type="ECO:0000256" key="2">
    <source>
        <dbReference type="ARBA" id="ARBA00023015"/>
    </source>
</evidence>
<accession>A0A2M9Q0H4</accession>
<evidence type="ECO:0000313" key="8">
    <source>
        <dbReference type="Proteomes" id="UP000232101"/>
    </source>
</evidence>
<dbReference type="SUPFAM" id="SSF88946">
    <property type="entry name" value="Sigma2 domain of RNA polymerase sigma factors"/>
    <property type="match status" value="1"/>
</dbReference>
<dbReference type="InterPro" id="IPR007627">
    <property type="entry name" value="RNA_pol_sigma70_r2"/>
</dbReference>
<dbReference type="InterPro" id="IPR039425">
    <property type="entry name" value="RNA_pol_sigma-70-like"/>
</dbReference>
<dbReference type="Pfam" id="PF08281">
    <property type="entry name" value="Sigma70_r4_2"/>
    <property type="match status" value="1"/>
</dbReference>
<name>A0A2M9Q0H4_9BACI</name>
<dbReference type="PANTHER" id="PTHR43133:SF60">
    <property type="entry name" value="RNA POLYMERASE SIGMA FACTOR SIGV"/>
    <property type="match status" value="1"/>
</dbReference>
<keyword evidence="3" id="KW-0731">Sigma factor</keyword>
<dbReference type="CDD" id="cd06171">
    <property type="entry name" value="Sigma70_r4"/>
    <property type="match status" value="1"/>
</dbReference>
<dbReference type="SUPFAM" id="SSF88659">
    <property type="entry name" value="Sigma3 and sigma4 domains of RNA polymerase sigma factors"/>
    <property type="match status" value="1"/>
</dbReference>
<organism evidence="7 8">
    <name type="scientific">Lysinibacillus xylanilyticus</name>
    <dbReference type="NCBI Taxonomy" id="582475"/>
    <lineage>
        <taxon>Bacteria</taxon>
        <taxon>Bacillati</taxon>
        <taxon>Bacillota</taxon>
        <taxon>Bacilli</taxon>
        <taxon>Bacillales</taxon>
        <taxon>Bacillaceae</taxon>
        <taxon>Lysinibacillus</taxon>
    </lineage>
</organism>
<dbReference type="Proteomes" id="UP000232101">
    <property type="component" value="Unassembled WGS sequence"/>
</dbReference>
<comment type="similarity">
    <text evidence="1">Belongs to the sigma-70 factor family. ECF subfamily.</text>
</comment>
<keyword evidence="2" id="KW-0805">Transcription regulation</keyword>
<dbReference type="InterPro" id="IPR013249">
    <property type="entry name" value="RNA_pol_sigma70_r4_t2"/>
</dbReference>
<dbReference type="PANTHER" id="PTHR43133">
    <property type="entry name" value="RNA POLYMERASE ECF-TYPE SIGMA FACTO"/>
    <property type="match status" value="1"/>
</dbReference>
<dbReference type="Gene3D" id="1.10.10.10">
    <property type="entry name" value="Winged helix-like DNA-binding domain superfamily/Winged helix DNA-binding domain"/>
    <property type="match status" value="1"/>
</dbReference>
<comment type="caution">
    <text evidence="7">The sequence shown here is derived from an EMBL/GenBank/DDBJ whole genome shotgun (WGS) entry which is preliminary data.</text>
</comment>
<dbReference type="EMBL" id="PHQY01000668">
    <property type="protein sequence ID" value="PJO41569.1"/>
    <property type="molecule type" value="Genomic_DNA"/>
</dbReference>